<reference evidence="3" key="1">
    <citation type="submission" date="2019-08" db="EMBL/GenBank/DDBJ databases">
        <authorList>
            <person name="Kucharzyk K."/>
            <person name="Murdoch R.W."/>
            <person name="Higgins S."/>
            <person name="Loffler F."/>
        </authorList>
    </citation>
    <scope>NUCLEOTIDE SEQUENCE</scope>
</reference>
<dbReference type="InterPro" id="IPR001757">
    <property type="entry name" value="P_typ_ATPase"/>
</dbReference>
<evidence type="ECO:0000313" key="3">
    <source>
        <dbReference type="EMBL" id="MPN54565.1"/>
    </source>
</evidence>
<gene>
    <name evidence="3" type="primary">cadA_68</name>
    <name evidence="3" type="ORF">SDC9_202236</name>
</gene>
<dbReference type="PRINTS" id="PR00119">
    <property type="entry name" value="CATATPASE"/>
</dbReference>
<dbReference type="InterPro" id="IPR023214">
    <property type="entry name" value="HAD_sf"/>
</dbReference>
<dbReference type="Pfam" id="PF08282">
    <property type="entry name" value="Hydrolase_3"/>
    <property type="match status" value="1"/>
</dbReference>
<feature type="transmembrane region" description="Helical" evidence="2">
    <location>
        <begin position="110"/>
        <end position="128"/>
    </location>
</feature>
<dbReference type="AlphaFoldDB" id="A0A645IT33"/>
<evidence type="ECO:0000256" key="1">
    <source>
        <dbReference type="ARBA" id="ARBA00006024"/>
    </source>
</evidence>
<dbReference type="GO" id="GO:0015086">
    <property type="term" value="F:cadmium ion transmembrane transporter activity"/>
    <property type="evidence" value="ECO:0007669"/>
    <property type="project" value="TreeGrafter"/>
</dbReference>
<dbReference type="GO" id="GO:0016887">
    <property type="term" value="F:ATP hydrolysis activity"/>
    <property type="evidence" value="ECO:0007669"/>
    <property type="project" value="InterPro"/>
</dbReference>
<dbReference type="EMBL" id="VSSQ01122913">
    <property type="protein sequence ID" value="MPN54565.1"/>
    <property type="molecule type" value="Genomic_DNA"/>
</dbReference>
<keyword evidence="2" id="KW-0472">Membrane</keyword>
<dbReference type="NCBIfam" id="TIGR01494">
    <property type="entry name" value="ATPase_P-type"/>
    <property type="match status" value="1"/>
</dbReference>
<dbReference type="InterPro" id="IPR051014">
    <property type="entry name" value="Cation_Transport_ATPase_IB"/>
</dbReference>
<sequence>MLPQDKVDKLEMILAKSSGKVAFVGDGINDAPVLARADVGIAMGGLGSDAAIEAADVVIMNDEPSKIADAMRVARKTLRIVKQNIVFAIGVKVLVLLLGALGFASMGDAVFADVGVTVIAVLNAMRCLRVKKLNE</sequence>
<accession>A0A645IT33</accession>
<keyword evidence="2" id="KW-1133">Transmembrane helix</keyword>
<evidence type="ECO:0000256" key="2">
    <source>
        <dbReference type="SAM" id="Phobius"/>
    </source>
</evidence>
<comment type="caution">
    <text evidence="3">The sequence shown here is derived from an EMBL/GenBank/DDBJ whole genome shotgun (WGS) entry which is preliminary data.</text>
</comment>
<organism evidence="3">
    <name type="scientific">bioreactor metagenome</name>
    <dbReference type="NCBI Taxonomy" id="1076179"/>
    <lineage>
        <taxon>unclassified sequences</taxon>
        <taxon>metagenomes</taxon>
        <taxon>ecological metagenomes</taxon>
    </lineage>
</organism>
<name>A0A645IT33_9ZZZZ</name>
<dbReference type="PANTHER" id="PTHR48085:SF5">
    <property type="entry name" value="CADMIUM_ZINC-TRANSPORTING ATPASE HMA4-RELATED"/>
    <property type="match status" value="1"/>
</dbReference>
<proteinExistence type="inferred from homology"/>
<dbReference type="PANTHER" id="PTHR48085">
    <property type="entry name" value="CADMIUM/ZINC-TRANSPORTING ATPASE HMA2-RELATED"/>
    <property type="match status" value="1"/>
</dbReference>
<protein>
    <submittedName>
        <fullName evidence="3">Cadmium, zinc and cobalt-transporting ATPase</fullName>
        <ecNumber evidence="3">3.6.3.3</ecNumber>
    </submittedName>
</protein>
<dbReference type="EC" id="3.6.3.3" evidence="3"/>
<dbReference type="GO" id="GO:0005524">
    <property type="term" value="F:ATP binding"/>
    <property type="evidence" value="ECO:0007669"/>
    <property type="project" value="InterPro"/>
</dbReference>
<dbReference type="PRINTS" id="PR00120">
    <property type="entry name" value="HATPASE"/>
</dbReference>
<dbReference type="GO" id="GO:0016020">
    <property type="term" value="C:membrane"/>
    <property type="evidence" value="ECO:0007669"/>
    <property type="project" value="InterPro"/>
</dbReference>
<dbReference type="InterPro" id="IPR036412">
    <property type="entry name" value="HAD-like_sf"/>
</dbReference>
<dbReference type="SUPFAM" id="SSF56784">
    <property type="entry name" value="HAD-like"/>
    <property type="match status" value="1"/>
</dbReference>
<feature type="transmembrane region" description="Helical" evidence="2">
    <location>
        <begin position="85"/>
        <end position="104"/>
    </location>
</feature>
<dbReference type="Gene3D" id="3.40.50.1000">
    <property type="entry name" value="HAD superfamily/HAD-like"/>
    <property type="match status" value="1"/>
</dbReference>
<keyword evidence="3" id="KW-0378">Hydrolase</keyword>
<keyword evidence="2" id="KW-0812">Transmembrane</keyword>
<comment type="similarity">
    <text evidence="1">Belongs to the cation transport ATPase (P-type) (TC 3.A.3) family. Type IB subfamily.</text>
</comment>